<dbReference type="EMBL" id="CM047898">
    <property type="protein sequence ID" value="KAJ0105218.1"/>
    <property type="molecule type" value="Genomic_DNA"/>
</dbReference>
<name>A0ACC1BZH9_9ROSI</name>
<protein>
    <submittedName>
        <fullName evidence="1">Uncharacterized protein</fullName>
    </submittedName>
</protein>
<accession>A0ACC1BZH9</accession>
<organism evidence="1 2">
    <name type="scientific">Pistacia atlantica</name>
    <dbReference type="NCBI Taxonomy" id="434234"/>
    <lineage>
        <taxon>Eukaryota</taxon>
        <taxon>Viridiplantae</taxon>
        <taxon>Streptophyta</taxon>
        <taxon>Embryophyta</taxon>
        <taxon>Tracheophyta</taxon>
        <taxon>Spermatophyta</taxon>
        <taxon>Magnoliopsida</taxon>
        <taxon>eudicotyledons</taxon>
        <taxon>Gunneridae</taxon>
        <taxon>Pentapetalae</taxon>
        <taxon>rosids</taxon>
        <taxon>malvids</taxon>
        <taxon>Sapindales</taxon>
        <taxon>Anacardiaceae</taxon>
        <taxon>Pistacia</taxon>
    </lineage>
</organism>
<evidence type="ECO:0000313" key="2">
    <source>
        <dbReference type="Proteomes" id="UP001164250"/>
    </source>
</evidence>
<proteinExistence type="predicted"/>
<evidence type="ECO:0000313" key="1">
    <source>
        <dbReference type="EMBL" id="KAJ0105218.1"/>
    </source>
</evidence>
<reference evidence="2" key="1">
    <citation type="journal article" date="2023" name="G3 (Bethesda)">
        <title>Genome assembly and association tests identify interacting loci associated with vigor, precocity, and sex in interspecific pistachio rootstocks.</title>
        <authorList>
            <person name="Palmer W."/>
            <person name="Jacygrad E."/>
            <person name="Sagayaradj S."/>
            <person name="Cavanaugh K."/>
            <person name="Han R."/>
            <person name="Bertier L."/>
            <person name="Beede B."/>
            <person name="Kafkas S."/>
            <person name="Golino D."/>
            <person name="Preece J."/>
            <person name="Michelmore R."/>
        </authorList>
    </citation>
    <scope>NUCLEOTIDE SEQUENCE [LARGE SCALE GENOMIC DNA]</scope>
</reference>
<sequence>MTTAGNPSRTPRKLALAISGDLSFLSGVRDDAIWLGSGGFVALGHPAGRVKVILFSKTGERATPFVRQISKDYRAYASFAFILWREEEAALWWNVFEVDSAPAIVFLKDPGVKPVVYHGICADNVAGSFNNSQFSEVMEQNKEQELPQLRSSTSMELGCDARGYSRAGSDTKIWYCIILAGRQSQELNKMRETVRRVQEILSSDGGSDAAEADQSLAPSINAFRNKRLTFAWLDGEAQERYCSFYLFSETIFETCGRRRDMTDIPRIFLVRYNRNATAENIKVEKKPHNIWSALQDEEGDPAAQLVVRYNGSDEIPEILKWASEIIKDGDTKDLPFYRVKTPELVPEDADPIWSRGAQSIRSKSVGMKNWMRNILARCSSYLGDPRIGPSLLLAAIMSFGTIWLVRSQQPARPRQSGQPSESSTEDETRQRQRERAKKFSKKDRPSSITDVEPKDAYQAPLSDSDSE</sequence>
<gene>
    <name evidence="1" type="ORF">Patl1_18787</name>
</gene>
<dbReference type="Proteomes" id="UP001164250">
    <property type="component" value="Chromosome 2"/>
</dbReference>
<comment type="caution">
    <text evidence="1">The sequence shown here is derived from an EMBL/GenBank/DDBJ whole genome shotgun (WGS) entry which is preliminary data.</text>
</comment>
<keyword evidence="2" id="KW-1185">Reference proteome</keyword>